<feature type="binding site" evidence="3">
    <location>
        <begin position="29"/>
        <end position="36"/>
    </location>
    <ligand>
        <name>GTP</name>
        <dbReference type="ChEBI" id="CHEBI:37565"/>
    </ligand>
</feature>
<dbReference type="SUPFAM" id="SSF52540">
    <property type="entry name" value="P-loop containing nucleoside triphosphate hydrolases"/>
    <property type="match status" value="1"/>
</dbReference>
<dbReference type="SMART" id="SM00177">
    <property type="entry name" value="ARF"/>
    <property type="match status" value="1"/>
</dbReference>
<sequence>MGCLTSSSKEEDISMALQSSKKLKIVIVGLEGSGKTSILQYLKNGKFIEAQPTIGLNVETIQFKARHYLVFDVGGKVRTLWSHYYENLDGLVFVIDTTDPERIEIVKNELKKLGSEINHLKQIVLLIYLNKIDLPRSAPMELSKDIQQQESDVIMQRCSAKTGEGIWEGIDKMNKLLDHKFQQ</sequence>
<dbReference type="RefSeq" id="XP_001424980.1">
    <property type="nucleotide sequence ID" value="XM_001424943.1"/>
</dbReference>
<keyword evidence="2 3" id="KW-0342">GTP-binding</keyword>
<reference evidence="6 7" key="1">
    <citation type="journal article" date="2006" name="Nature">
        <title>Global trends of whole-genome duplications revealed by the ciliate Paramecium tetraurelia.</title>
        <authorList>
            <consortium name="Genoscope"/>
            <person name="Aury J.-M."/>
            <person name="Jaillon O."/>
            <person name="Duret L."/>
            <person name="Noel B."/>
            <person name="Jubin C."/>
            <person name="Porcel B.M."/>
            <person name="Segurens B."/>
            <person name="Daubin V."/>
            <person name="Anthouard V."/>
            <person name="Aiach N."/>
            <person name="Arnaiz O."/>
            <person name="Billaut A."/>
            <person name="Beisson J."/>
            <person name="Blanc I."/>
            <person name="Bouhouche K."/>
            <person name="Camara F."/>
            <person name="Duharcourt S."/>
            <person name="Guigo R."/>
            <person name="Gogendeau D."/>
            <person name="Katinka M."/>
            <person name="Keller A.-M."/>
            <person name="Kissmehl R."/>
            <person name="Klotz C."/>
            <person name="Koll F."/>
            <person name="Le Moue A."/>
            <person name="Lepere C."/>
            <person name="Malinsky S."/>
            <person name="Nowacki M."/>
            <person name="Nowak J.K."/>
            <person name="Plattner H."/>
            <person name="Poulain J."/>
            <person name="Ruiz F."/>
            <person name="Serrano V."/>
            <person name="Zagulski M."/>
            <person name="Dessen P."/>
            <person name="Betermier M."/>
            <person name="Weissenbach J."/>
            <person name="Scarpelli C."/>
            <person name="Schachter V."/>
            <person name="Sperling L."/>
            <person name="Meyer E."/>
            <person name="Cohen J."/>
            <person name="Wincker P."/>
        </authorList>
    </citation>
    <scope>NUCLEOTIDE SEQUENCE [LARGE SCALE GENOMIC DNA]</scope>
    <source>
        <strain evidence="6 7">Stock d4-2</strain>
    </source>
</reference>
<comment type="similarity">
    <text evidence="5">Belongs to the small GTPase superfamily. Arf family.</text>
</comment>
<feature type="binding site" evidence="3">
    <location>
        <position position="75"/>
    </location>
    <ligand>
        <name>GTP</name>
        <dbReference type="ChEBI" id="CHEBI:37565"/>
    </ligand>
</feature>
<dbReference type="PROSITE" id="PS51417">
    <property type="entry name" value="ARF"/>
    <property type="match status" value="1"/>
</dbReference>
<dbReference type="InterPro" id="IPR005225">
    <property type="entry name" value="Small_GTP-bd"/>
</dbReference>
<dbReference type="AlphaFoldDB" id="A0BGB5"/>
<dbReference type="STRING" id="5888.A0BGB5"/>
<dbReference type="CDD" id="cd00878">
    <property type="entry name" value="Arf_Arl"/>
    <property type="match status" value="1"/>
</dbReference>
<dbReference type="Pfam" id="PF00025">
    <property type="entry name" value="Arf"/>
    <property type="match status" value="1"/>
</dbReference>
<evidence type="ECO:0000256" key="5">
    <source>
        <dbReference type="RuleBase" id="RU003925"/>
    </source>
</evidence>
<dbReference type="InParanoid" id="A0BGB5"/>
<keyword evidence="7" id="KW-1185">Reference proteome</keyword>
<evidence type="ECO:0000256" key="2">
    <source>
        <dbReference type="ARBA" id="ARBA00023134"/>
    </source>
</evidence>
<feature type="binding site" evidence="4">
    <location>
        <position position="36"/>
    </location>
    <ligand>
        <name>Mg(2+)</name>
        <dbReference type="ChEBI" id="CHEBI:18420"/>
    </ligand>
</feature>
<name>A0BGB5_PARTE</name>
<evidence type="ECO:0000256" key="1">
    <source>
        <dbReference type="ARBA" id="ARBA00022741"/>
    </source>
</evidence>
<gene>
    <name evidence="6" type="ORF">GSPATT00028617001</name>
</gene>
<dbReference type="GO" id="GO:0006886">
    <property type="term" value="P:intracellular protein transport"/>
    <property type="evidence" value="ECO:0000318"/>
    <property type="project" value="GO_Central"/>
</dbReference>
<dbReference type="InterPro" id="IPR024156">
    <property type="entry name" value="Small_GTPase_ARF"/>
</dbReference>
<dbReference type="GO" id="GO:0005525">
    <property type="term" value="F:GTP binding"/>
    <property type="evidence" value="ECO:0000318"/>
    <property type="project" value="GO_Central"/>
</dbReference>
<dbReference type="PANTHER" id="PTHR11711">
    <property type="entry name" value="ADP RIBOSYLATION FACTOR-RELATED"/>
    <property type="match status" value="1"/>
</dbReference>
<keyword evidence="4" id="KW-0460">Magnesium</keyword>
<accession>A0BGB5</accession>
<dbReference type="NCBIfam" id="TIGR00231">
    <property type="entry name" value="small_GTP"/>
    <property type="match status" value="1"/>
</dbReference>
<dbReference type="HOGENOM" id="CLU_040729_9_3_1"/>
<dbReference type="OMA" id="ECCAING"/>
<dbReference type="GO" id="GO:0046872">
    <property type="term" value="F:metal ion binding"/>
    <property type="evidence" value="ECO:0007669"/>
    <property type="project" value="UniProtKB-KW"/>
</dbReference>
<evidence type="ECO:0000313" key="7">
    <source>
        <dbReference type="Proteomes" id="UP000000600"/>
    </source>
</evidence>
<dbReference type="OrthoDB" id="284243at2759"/>
<dbReference type="Proteomes" id="UP000000600">
    <property type="component" value="Unassembled WGS sequence"/>
</dbReference>
<dbReference type="GeneID" id="5010769"/>
<dbReference type="PRINTS" id="PR00328">
    <property type="entry name" value="SAR1GTPBP"/>
</dbReference>
<dbReference type="FunFam" id="3.40.50.300:FF:001915">
    <property type="entry name" value="ADP-ribosylation factor 6-like"/>
    <property type="match status" value="1"/>
</dbReference>
<keyword evidence="4" id="KW-0479">Metal-binding</keyword>
<dbReference type="KEGG" id="ptm:GSPATT00028617001"/>
<feature type="binding site" evidence="3">
    <location>
        <begin position="130"/>
        <end position="133"/>
    </location>
    <ligand>
        <name>GTP</name>
        <dbReference type="ChEBI" id="CHEBI:37565"/>
    </ligand>
</feature>
<evidence type="ECO:0000256" key="3">
    <source>
        <dbReference type="PIRSR" id="PIRSR606689-1"/>
    </source>
</evidence>
<dbReference type="eggNOG" id="KOG0070">
    <property type="taxonomic scope" value="Eukaryota"/>
</dbReference>
<keyword evidence="1 3" id="KW-0547">Nucleotide-binding</keyword>
<protein>
    <submittedName>
        <fullName evidence="6">Uncharacterized protein</fullName>
    </submittedName>
</protein>
<evidence type="ECO:0000256" key="4">
    <source>
        <dbReference type="PIRSR" id="PIRSR606689-2"/>
    </source>
</evidence>
<proteinExistence type="inferred from homology"/>
<evidence type="ECO:0000313" key="6">
    <source>
        <dbReference type="EMBL" id="CAK57582.1"/>
    </source>
</evidence>
<dbReference type="GO" id="GO:0005737">
    <property type="term" value="C:cytoplasm"/>
    <property type="evidence" value="ECO:0000318"/>
    <property type="project" value="GO_Central"/>
</dbReference>
<dbReference type="Gene3D" id="3.40.50.300">
    <property type="entry name" value="P-loop containing nucleotide triphosphate hydrolases"/>
    <property type="match status" value="1"/>
</dbReference>
<dbReference type="InterPro" id="IPR027417">
    <property type="entry name" value="P-loop_NTPase"/>
</dbReference>
<dbReference type="EMBL" id="CT867993">
    <property type="protein sequence ID" value="CAK57582.1"/>
    <property type="molecule type" value="Genomic_DNA"/>
</dbReference>
<dbReference type="InterPro" id="IPR006689">
    <property type="entry name" value="Small_GTPase_ARF/SAR"/>
</dbReference>
<organism evidence="6 7">
    <name type="scientific">Paramecium tetraurelia</name>
    <dbReference type="NCBI Taxonomy" id="5888"/>
    <lineage>
        <taxon>Eukaryota</taxon>
        <taxon>Sar</taxon>
        <taxon>Alveolata</taxon>
        <taxon>Ciliophora</taxon>
        <taxon>Intramacronucleata</taxon>
        <taxon>Oligohymenophorea</taxon>
        <taxon>Peniculida</taxon>
        <taxon>Parameciidae</taxon>
        <taxon>Paramecium</taxon>
    </lineage>
</organism>
<feature type="binding site" evidence="4">
    <location>
        <position position="53"/>
    </location>
    <ligand>
        <name>Mg(2+)</name>
        <dbReference type="ChEBI" id="CHEBI:18420"/>
    </ligand>
</feature>
<dbReference type="PROSITE" id="PS51419">
    <property type="entry name" value="RAB"/>
    <property type="match status" value="1"/>
</dbReference>
<dbReference type="GO" id="GO:0016192">
    <property type="term" value="P:vesicle-mediated transport"/>
    <property type="evidence" value="ECO:0000318"/>
    <property type="project" value="GO_Central"/>
</dbReference>
<dbReference type="GO" id="GO:0003924">
    <property type="term" value="F:GTPase activity"/>
    <property type="evidence" value="ECO:0007669"/>
    <property type="project" value="InterPro"/>
</dbReference>
<dbReference type="SMART" id="SM00175">
    <property type="entry name" value="RAB"/>
    <property type="match status" value="1"/>
</dbReference>
<dbReference type="SMART" id="SM00178">
    <property type="entry name" value="SAR"/>
    <property type="match status" value="1"/>
</dbReference>